<feature type="domain" description="Serine dehydratase-like alpha subunit" evidence="2">
    <location>
        <begin position="91"/>
        <end position="422"/>
    </location>
</feature>
<dbReference type="RefSeq" id="WP_022031081.1">
    <property type="nucleotide sequence ID" value="NZ_BQNJ01000001.1"/>
</dbReference>
<proteinExistence type="inferred from homology"/>
<dbReference type="HAMAP" id="MF_01845">
    <property type="entry name" value="UPF0597"/>
    <property type="match status" value="1"/>
</dbReference>
<dbReference type="PANTHER" id="PTHR30501:SF2">
    <property type="entry name" value="UPF0597 PROTEIN YHAM"/>
    <property type="match status" value="1"/>
</dbReference>
<dbReference type="Pfam" id="PF03313">
    <property type="entry name" value="SDH_alpha"/>
    <property type="match status" value="1"/>
</dbReference>
<gene>
    <name evidence="3" type="ORF">CE91St55_15040</name>
</gene>
<dbReference type="PIRSF" id="PIRSF006054">
    <property type="entry name" value="UCP006054"/>
    <property type="match status" value="1"/>
</dbReference>
<dbReference type="GO" id="GO:0080146">
    <property type="term" value="F:L-cysteine desulfhydrase activity"/>
    <property type="evidence" value="ECO:0007669"/>
    <property type="project" value="TreeGrafter"/>
</dbReference>
<evidence type="ECO:0000259" key="2">
    <source>
        <dbReference type="Pfam" id="PF03313"/>
    </source>
</evidence>
<dbReference type="EMBL" id="BQNJ01000001">
    <property type="protein sequence ID" value="GKG99522.1"/>
    <property type="molecule type" value="Genomic_DNA"/>
</dbReference>
<dbReference type="GO" id="GO:0019450">
    <property type="term" value="P:L-cysteine catabolic process to pyruvate"/>
    <property type="evidence" value="ECO:0007669"/>
    <property type="project" value="TreeGrafter"/>
</dbReference>
<dbReference type="PANTHER" id="PTHR30501">
    <property type="entry name" value="UPF0597 PROTEIN YHAM"/>
    <property type="match status" value="1"/>
</dbReference>
<name>A0AA37JDV1_9FIRM</name>
<comment type="caution">
    <text evidence="3">The sequence shown here is derived from an EMBL/GenBank/DDBJ whole genome shotgun (WGS) entry which is preliminary data.</text>
</comment>
<reference evidence="3" key="1">
    <citation type="submission" date="2022-01" db="EMBL/GenBank/DDBJ databases">
        <title>Novel bile acid biosynthetic pathways are enriched in the microbiome of centenarians.</title>
        <authorList>
            <person name="Sato Y."/>
            <person name="Atarashi K."/>
            <person name="Plichta R.D."/>
            <person name="Arai Y."/>
            <person name="Sasajima S."/>
            <person name="Kearney M.S."/>
            <person name="Suda W."/>
            <person name="Takeshita K."/>
            <person name="Sasaki T."/>
            <person name="Okamoto S."/>
            <person name="Skelly N.A."/>
            <person name="Okamura Y."/>
            <person name="Vlamakis H."/>
            <person name="Li Y."/>
            <person name="Tanoue T."/>
            <person name="Takei H."/>
            <person name="Nittono H."/>
            <person name="Narushima S."/>
            <person name="Irie J."/>
            <person name="Itoh H."/>
            <person name="Moriya K."/>
            <person name="Sugiura Y."/>
            <person name="Suematsu M."/>
            <person name="Moritoki N."/>
            <person name="Shibata S."/>
            <person name="Littman R.D."/>
            <person name="Fischbach A.M."/>
            <person name="Uwamino Y."/>
            <person name="Inoue T."/>
            <person name="Honda A."/>
            <person name="Hattori M."/>
            <person name="Murai T."/>
            <person name="Xavier J.R."/>
            <person name="Hirose N."/>
            <person name="Honda K."/>
        </authorList>
    </citation>
    <scope>NUCLEOTIDE SEQUENCE</scope>
    <source>
        <strain evidence="3">CE91-St55</strain>
    </source>
</reference>
<protein>
    <recommendedName>
        <fullName evidence="1">UPF0597 protein CE91St55_15040</fullName>
    </recommendedName>
</protein>
<dbReference type="Proteomes" id="UP001055091">
    <property type="component" value="Unassembled WGS sequence"/>
</dbReference>
<evidence type="ECO:0000313" key="3">
    <source>
        <dbReference type="EMBL" id="GKG99522.1"/>
    </source>
</evidence>
<evidence type="ECO:0000313" key="4">
    <source>
        <dbReference type="Proteomes" id="UP001055091"/>
    </source>
</evidence>
<accession>A0AA37JDV1</accession>
<evidence type="ECO:0000256" key="1">
    <source>
        <dbReference type="HAMAP-Rule" id="MF_01845"/>
    </source>
</evidence>
<comment type="similarity">
    <text evidence="1">Belongs to the UPF0597 family.</text>
</comment>
<dbReference type="AlphaFoldDB" id="A0AA37JDV1"/>
<sequence length="426" mass="45631">MNTDKETYQAYTAILSEELIPALGCTEPVCVAYAAALAAECLGGIPDHMVVESSGNIIKNVKGAVVPNSGGLKGIEAAAVLGAVGGNPDLKLEVLSGVTEEALERAKRLLKNRGFCEIKVLDSRAKLHVKVTGRYNGHEGTAEIIHQHTNLVKLERDGRVLYEKPYRSDGFEESLTDRSCLNVRDIMSFADEVRMEDVQELIERQIEYNEMIAQEGMRKEYGVSVGANLVKYYGNDIRVRARAMAAAGSDARMSGCLYPVVINSGSGNQGITVSVPVIEYAKEMGSSHEKLVRALVFSNLIAIHQKTGIGRLSAYCGAVSAACGAGAGITYLLSGSYEQICAVITNTLANVSGMICDGAKASCAAKIATAVDAAIMAYYLSLEKEEFQPGDGIVKDTVENTIESIGEIASQGMRVTDEKILEIMVR</sequence>
<dbReference type="InterPro" id="IPR005130">
    <property type="entry name" value="Ser_deHydtase-like_asu"/>
</dbReference>
<organism evidence="3 4">
    <name type="scientific">Hungatella hathewayi</name>
    <dbReference type="NCBI Taxonomy" id="154046"/>
    <lineage>
        <taxon>Bacteria</taxon>
        <taxon>Bacillati</taxon>
        <taxon>Bacillota</taxon>
        <taxon>Clostridia</taxon>
        <taxon>Lachnospirales</taxon>
        <taxon>Lachnospiraceae</taxon>
        <taxon>Hungatella</taxon>
    </lineage>
</organism>
<dbReference type="InterPro" id="IPR021144">
    <property type="entry name" value="UPF0597"/>
</dbReference>